<name>B0VFK8_CLOAI</name>
<sequence length="144" mass="16416">MSSKYNHEKIKQSIQGNLRRYEAIALSMAISFEIEDFIKERGISKQELAKAAGVSPSYLSQVFAGDRLLNLTMLAGISQKYQVKFHCDIQEAKVESIREYAFESFGKPHTKKANIYNFEDFKQVHNDKYNNQNRVIGSDCGNPA</sequence>
<accession>B0VFK8</accession>
<dbReference type="InterPro" id="IPR010982">
    <property type="entry name" value="Lambda_DNA-bd_dom_sf"/>
</dbReference>
<dbReference type="CDD" id="cd00093">
    <property type="entry name" value="HTH_XRE"/>
    <property type="match status" value="1"/>
</dbReference>
<dbReference type="RefSeq" id="WP_015425204.1">
    <property type="nucleotide sequence ID" value="NC_020449.1"/>
</dbReference>
<feature type="domain" description="HTH cro/C1-type" evidence="1">
    <location>
        <begin position="34"/>
        <end position="92"/>
    </location>
</feature>
<protein>
    <recommendedName>
        <fullName evidence="1">HTH cro/C1-type domain-containing protein</fullName>
    </recommendedName>
</protein>
<keyword evidence="3" id="KW-1185">Reference proteome</keyword>
<dbReference type="SMART" id="SM00530">
    <property type="entry name" value="HTH_XRE"/>
    <property type="match status" value="1"/>
</dbReference>
<dbReference type="OrthoDB" id="680449at2"/>
<dbReference type="EMBL" id="CU466930">
    <property type="protein sequence ID" value="CAO81346.1"/>
    <property type="molecule type" value="Genomic_DNA"/>
</dbReference>
<dbReference type="Proteomes" id="UP000002019">
    <property type="component" value="Chromosome"/>
</dbReference>
<dbReference type="AlphaFoldDB" id="B0VFK8"/>
<evidence type="ECO:0000313" key="3">
    <source>
        <dbReference type="Proteomes" id="UP000002019"/>
    </source>
</evidence>
<dbReference type="HOGENOM" id="CLU_1793071_0_0_0"/>
<dbReference type="STRING" id="459349.CLOAM1496"/>
<dbReference type="SUPFAM" id="SSF47413">
    <property type="entry name" value="lambda repressor-like DNA-binding domains"/>
    <property type="match status" value="1"/>
</dbReference>
<dbReference type="Gene3D" id="1.10.260.40">
    <property type="entry name" value="lambda repressor-like DNA-binding domains"/>
    <property type="match status" value="1"/>
</dbReference>
<dbReference type="InterPro" id="IPR001387">
    <property type="entry name" value="Cro/C1-type_HTH"/>
</dbReference>
<evidence type="ECO:0000313" key="2">
    <source>
        <dbReference type="EMBL" id="CAO81346.1"/>
    </source>
</evidence>
<gene>
    <name evidence="2" type="ordered locus">CLOAM1496</name>
</gene>
<dbReference type="Pfam" id="PF01381">
    <property type="entry name" value="HTH_3"/>
    <property type="match status" value="1"/>
</dbReference>
<organism evidence="2 3">
    <name type="scientific">Cloacimonas acidaminovorans (strain Evry)</name>
    <dbReference type="NCBI Taxonomy" id="459349"/>
    <lineage>
        <taxon>Bacteria</taxon>
        <taxon>Pseudomonadati</taxon>
        <taxon>Candidatus Cloacimonadota</taxon>
        <taxon>Candidatus Cloacimonadia</taxon>
        <taxon>Candidatus Cloacimonadales</taxon>
        <taxon>Candidatus Cloacimonadaceae</taxon>
        <taxon>Candidatus Cloacimonas</taxon>
    </lineage>
</organism>
<evidence type="ECO:0000259" key="1">
    <source>
        <dbReference type="PROSITE" id="PS50943"/>
    </source>
</evidence>
<dbReference type="eggNOG" id="COG3655">
    <property type="taxonomic scope" value="Bacteria"/>
</dbReference>
<dbReference type="GO" id="GO:0003677">
    <property type="term" value="F:DNA binding"/>
    <property type="evidence" value="ECO:0007669"/>
    <property type="project" value="InterPro"/>
</dbReference>
<proteinExistence type="predicted"/>
<dbReference type="KEGG" id="caci:CLOAM1496"/>
<reference evidence="2 3" key="1">
    <citation type="journal article" date="2008" name="J. Bacteriol.">
        <title>'Candidatus Cloacamonas acidaminovorans': genome sequence reconstruction provides a first glimpse of a new bacterial division.</title>
        <authorList>
            <person name="Pelletier E."/>
            <person name="Kreimeyer A."/>
            <person name="Bocs S."/>
            <person name="Rouy Z."/>
            <person name="Gyapay G."/>
            <person name="Chouari R."/>
            <person name="Riviere D."/>
            <person name="Ganesan A."/>
            <person name="Daegelen P."/>
            <person name="Sghir A."/>
            <person name="Cohen G.N."/>
            <person name="Medigue C."/>
            <person name="Weissenbach J."/>
            <person name="Le Paslier D."/>
        </authorList>
    </citation>
    <scope>NUCLEOTIDE SEQUENCE [LARGE SCALE GENOMIC DNA]</scope>
    <source>
        <strain evidence="3">Evry</strain>
    </source>
</reference>
<dbReference type="PROSITE" id="PS50943">
    <property type="entry name" value="HTH_CROC1"/>
    <property type="match status" value="1"/>
</dbReference>